<keyword evidence="3" id="KW-1185">Reference proteome</keyword>
<dbReference type="EMBL" id="JADEXG010000041">
    <property type="protein sequence ID" value="MBE9078843.1"/>
    <property type="molecule type" value="Genomic_DNA"/>
</dbReference>
<evidence type="ECO:0000313" key="2">
    <source>
        <dbReference type="EMBL" id="MBE9078843.1"/>
    </source>
</evidence>
<organism evidence="2 3">
    <name type="scientific">Vasconcelosia minhoensis LEGE 07310</name>
    <dbReference type="NCBI Taxonomy" id="915328"/>
    <lineage>
        <taxon>Bacteria</taxon>
        <taxon>Bacillati</taxon>
        <taxon>Cyanobacteriota</taxon>
        <taxon>Cyanophyceae</taxon>
        <taxon>Nodosilineales</taxon>
        <taxon>Cymatolegaceae</taxon>
        <taxon>Vasconcelosia</taxon>
        <taxon>Vasconcelosia minhoensis</taxon>
    </lineage>
</organism>
<feature type="transmembrane region" description="Helical" evidence="1">
    <location>
        <begin position="148"/>
        <end position="166"/>
    </location>
</feature>
<feature type="transmembrane region" description="Helical" evidence="1">
    <location>
        <begin position="87"/>
        <end position="111"/>
    </location>
</feature>
<feature type="transmembrane region" description="Helical" evidence="1">
    <location>
        <begin position="117"/>
        <end position="136"/>
    </location>
</feature>
<keyword evidence="1" id="KW-1133">Transmembrane helix</keyword>
<feature type="transmembrane region" description="Helical" evidence="1">
    <location>
        <begin position="377"/>
        <end position="398"/>
    </location>
</feature>
<feature type="transmembrane region" description="Helical" evidence="1">
    <location>
        <begin position="209"/>
        <end position="230"/>
    </location>
</feature>
<proteinExistence type="predicted"/>
<keyword evidence="1" id="KW-0472">Membrane</keyword>
<evidence type="ECO:0000313" key="3">
    <source>
        <dbReference type="Proteomes" id="UP000636505"/>
    </source>
</evidence>
<sequence length="574" mass="64293">MNLTYPKGFSHWGWLALSLLVPLHYGFWSWRYAHSAAYIVQDDARLHLIWMQRWVDPQLFANDEIADYFSTIQLPGFQALYGGLAQLGIGPMMTASVLPTVLSLIATVYLFRLAQLLLPLAAAGFWVTLIFNQNIWIKDDLISATPRAFVYPLFTAFLYYLARRAYLGCGVTLVLQGLVYPQLLLVSVGTLTLRLWRGGPRLSRRWQDYALWLTGLAMAGIVAVVFSSAVSAQYGSIATAAQIRALPEFQLGGRSEYFGIPAIYFWFRGASGMRIPLFPPIILTGLALPVLFYCWRPTKQITSQIALLRDVSLASIGLFGLAHLTFSRLYLPSRYSYYSARVVMAIATGLLITLFFQQFWRWWRRSRGVPWIKGVTAGLVGLALVMVVTVPLIPSLFLTGHNWVAGQYPGLYEFLARQPKSSLVASLSREADNLPAFAQRSVLFSRELALPYHPSFYAPMLARLRDIVEAQYSPQLSQVSEVIKTYGVDFWLLGRQFDQAGYLRDRDWLMHTSVRAEVAEQINQLQAGQTPALAGIIDDCTVFEEKDLILLDATCITRAAQAEGGSVIPAPDNS</sequence>
<keyword evidence="1" id="KW-0812">Transmembrane</keyword>
<dbReference type="RefSeq" id="WP_193909094.1">
    <property type="nucleotide sequence ID" value="NZ_JADEXG010000041.1"/>
</dbReference>
<protein>
    <submittedName>
        <fullName evidence="2">Uncharacterized protein</fullName>
    </submittedName>
</protein>
<feature type="transmembrane region" description="Helical" evidence="1">
    <location>
        <begin position="338"/>
        <end position="356"/>
    </location>
</feature>
<dbReference type="AlphaFoldDB" id="A0A8J7AWX0"/>
<gene>
    <name evidence="2" type="ORF">IQ241_16340</name>
</gene>
<feature type="transmembrane region" description="Helical" evidence="1">
    <location>
        <begin position="277"/>
        <end position="295"/>
    </location>
</feature>
<feature type="transmembrane region" description="Helical" evidence="1">
    <location>
        <begin position="12"/>
        <end position="30"/>
    </location>
</feature>
<name>A0A8J7AWX0_9CYAN</name>
<comment type="caution">
    <text evidence="2">The sequence shown here is derived from an EMBL/GenBank/DDBJ whole genome shotgun (WGS) entry which is preliminary data.</text>
</comment>
<feature type="transmembrane region" description="Helical" evidence="1">
    <location>
        <begin position="178"/>
        <end position="197"/>
    </location>
</feature>
<reference evidence="2" key="1">
    <citation type="submission" date="2020-10" db="EMBL/GenBank/DDBJ databases">
        <authorList>
            <person name="Castelo-Branco R."/>
            <person name="Eusebio N."/>
            <person name="Adriana R."/>
            <person name="Vieira A."/>
            <person name="Brugerolle De Fraissinette N."/>
            <person name="Rezende De Castro R."/>
            <person name="Schneider M.P."/>
            <person name="Vasconcelos V."/>
            <person name="Leao P.N."/>
        </authorList>
    </citation>
    <scope>NUCLEOTIDE SEQUENCE</scope>
    <source>
        <strain evidence="2">LEGE 07310</strain>
    </source>
</reference>
<feature type="transmembrane region" description="Helical" evidence="1">
    <location>
        <begin position="307"/>
        <end position="326"/>
    </location>
</feature>
<dbReference type="Proteomes" id="UP000636505">
    <property type="component" value="Unassembled WGS sequence"/>
</dbReference>
<evidence type="ECO:0000256" key="1">
    <source>
        <dbReference type="SAM" id="Phobius"/>
    </source>
</evidence>
<accession>A0A8J7AWX0</accession>